<dbReference type="AlphaFoldDB" id="W4GU44"/>
<feature type="signal peptide" evidence="2">
    <location>
        <begin position="1"/>
        <end position="22"/>
    </location>
</feature>
<dbReference type="GeneID" id="20807128"/>
<dbReference type="GO" id="GO:0005975">
    <property type="term" value="P:carbohydrate metabolic process"/>
    <property type="evidence" value="ECO:0007669"/>
    <property type="project" value="InterPro"/>
</dbReference>
<organism evidence="3">
    <name type="scientific">Aphanomyces astaci</name>
    <name type="common">Crayfish plague agent</name>
    <dbReference type="NCBI Taxonomy" id="112090"/>
    <lineage>
        <taxon>Eukaryota</taxon>
        <taxon>Sar</taxon>
        <taxon>Stramenopiles</taxon>
        <taxon>Oomycota</taxon>
        <taxon>Saprolegniomycetes</taxon>
        <taxon>Saprolegniales</taxon>
        <taxon>Verrucalvaceae</taxon>
        <taxon>Aphanomyces</taxon>
    </lineage>
</organism>
<proteinExistence type="predicted"/>
<evidence type="ECO:0008006" key="4">
    <source>
        <dbReference type="Google" id="ProtNLM"/>
    </source>
</evidence>
<feature type="chain" id="PRO_5004841486" description="NodB homology domain-containing protein" evidence="2">
    <location>
        <begin position="23"/>
        <end position="329"/>
    </location>
</feature>
<accession>W4GU44</accession>
<evidence type="ECO:0000313" key="3">
    <source>
        <dbReference type="EMBL" id="ETV82529.1"/>
    </source>
</evidence>
<dbReference type="SUPFAM" id="SSF88713">
    <property type="entry name" value="Glycoside hydrolase/deacetylase"/>
    <property type="match status" value="1"/>
</dbReference>
<dbReference type="EMBL" id="KI913122">
    <property type="protein sequence ID" value="ETV82529.1"/>
    <property type="molecule type" value="Genomic_DNA"/>
</dbReference>
<dbReference type="Gene3D" id="3.20.20.370">
    <property type="entry name" value="Glycoside hydrolase/deacetylase"/>
    <property type="match status" value="1"/>
</dbReference>
<sequence length="329" mass="36479">MFGLLVVWNVVAFFFFGPPSHAGLGEQGNPSGLPESESSSDSDRRWPLVPDVPVTTVAVDIPLLNDTMAPPSKVEFNFPKFVGQPAKFPIPTAPTCGIRKAKSAKEVVYITVDDGPSPSGRLNLLNAMDQLNNRTDTEAAYVSFIESGYNFCAQDSNAIVNLKCNPAAYDTALQLLVWTIKAGHMIAAHSDSHFYDANAGLCNYVTMSLVTKVEDKYAKCGKDTWSDMGKLECKPDTKPWFVLGWDVEWYLDAEATYDAQKEKCKVAQDIVDQFDKKWKPGPSEDHVVLLTHDYFFVDEAKASIFRNVIAELQLLGYTIGTLDQYPLKQ</sequence>
<evidence type="ECO:0000256" key="2">
    <source>
        <dbReference type="SAM" id="SignalP"/>
    </source>
</evidence>
<evidence type="ECO:0000256" key="1">
    <source>
        <dbReference type="SAM" id="MobiDB-lite"/>
    </source>
</evidence>
<dbReference type="InterPro" id="IPR011330">
    <property type="entry name" value="Glyco_hydro/deAcase_b/a-brl"/>
</dbReference>
<gene>
    <name evidence="3" type="ORF">H257_05132</name>
</gene>
<keyword evidence="2" id="KW-0732">Signal</keyword>
<dbReference type="RefSeq" id="XP_009828198.1">
    <property type="nucleotide sequence ID" value="XM_009829896.1"/>
</dbReference>
<feature type="region of interest" description="Disordered" evidence="1">
    <location>
        <begin position="25"/>
        <end position="48"/>
    </location>
</feature>
<protein>
    <recommendedName>
        <fullName evidence="4">NodB homology domain-containing protein</fullName>
    </recommendedName>
</protein>
<dbReference type="OrthoDB" id="63557at2759"/>
<name>W4GU44_APHAT</name>
<reference evidence="3" key="1">
    <citation type="submission" date="2013-12" db="EMBL/GenBank/DDBJ databases">
        <title>The Genome Sequence of Aphanomyces astaci APO3.</title>
        <authorList>
            <consortium name="The Broad Institute Genomics Platform"/>
            <person name="Russ C."/>
            <person name="Tyler B."/>
            <person name="van West P."/>
            <person name="Dieguez-Uribeondo J."/>
            <person name="Young S.K."/>
            <person name="Zeng Q."/>
            <person name="Gargeya S."/>
            <person name="Fitzgerald M."/>
            <person name="Abouelleil A."/>
            <person name="Alvarado L."/>
            <person name="Chapman S.B."/>
            <person name="Gainer-Dewar J."/>
            <person name="Goldberg J."/>
            <person name="Griggs A."/>
            <person name="Gujja S."/>
            <person name="Hansen M."/>
            <person name="Howarth C."/>
            <person name="Imamovic A."/>
            <person name="Ireland A."/>
            <person name="Larimer J."/>
            <person name="McCowan C."/>
            <person name="Murphy C."/>
            <person name="Pearson M."/>
            <person name="Poon T.W."/>
            <person name="Priest M."/>
            <person name="Roberts A."/>
            <person name="Saif S."/>
            <person name="Shea T."/>
            <person name="Sykes S."/>
            <person name="Wortman J."/>
            <person name="Nusbaum C."/>
            <person name="Birren B."/>
        </authorList>
    </citation>
    <scope>NUCLEOTIDE SEQUENCE [LARGE SCALE GENOMIC DNA]</scope>
    <source>
        <strain evidence="3">APO3</strain>
    </source>
</reference>
<dbReference type="VEuPathDB" id="FungiDB:H257_05132"/>